<name>A0A0B3RFS3_9RHOB</name>
<keyword evidence="1" id="KW-0472">Membrane</keyword>
<dbReference type="PANTHER" id="PTHR43471">
    <property type="entry name" value="ABC TRANSPORTER PERMEASE"/>
    <property type="match status" value="1"/>
</dbReference>
<dbReference type="PATRIC" id="fig|1515334.3.peg.5418"/>
<keyword evidence="3" id="KW-1185">Reference proteome</keyword>
<feature type="transmembrane region" description="Helical" evidence="1">
    <location>
        <begin position="175"/>
        <end position="198"/>
    </location>
</feature>
<organism evidence="2 3">
    <name type="scientific">Mameliella alba</name>
    <dbReference type="NCBI Taxonomy" id="561184"/>
    <lineage>
        <taxon>Bacteria</taxon>
        <taxon>Pseudomonadati</taxon>
        <taxon>Pseudomonadota</taxon>
        <taxon>Alphaproteobacteria</taxon>
        <taxon>Rhodobacterales</taxon>
        <taxon>Roseobacteraceae</taxon>
        <taxon>Mameliella</taxon>
    </lineage>
</organism>
<dbReference type="AlphaFoldDB" id="A0A0B3RFS3"/>
<dbReference type="Proteomes" id="UP000030960">
    <property type="component" value="Unassembled WGS sequence"/>
</dbReference>
<dbReference type="OrthoDB" id="9805862at2"/>
<protein>
    <submittedName>
        <fullName evidence="2">Nitrous oxide reductase maturation transmembrane protein NosY</fullName>
    </submittedName>
</protein>
<feature type="transmembrane region" description="Helical" evidence="1">
    <location>
        <begin position="139"/>
        <end position="163"/>
    </location>
</feature>
<dbReference type="RefSeq" id="WP_043146663.1">
    <property type="nucleotide sequence ID" value="NZ_JSUQ01000032.1"/>
</dbReference>
<comment type="caution">
    <text evidence="2">The sequence shown here is derived from an EMBL/GenBank/DDBJ whole genome shotgun (WGS) entry which is preliminary data.</text>
</comment>
<dbReference type="GO" id="GO:0005886">
    <property type="term" value="C:plasma membrane"/>
    <property type="evidence" value="ECO:0007669"/>
    <property type="project" value="UniProtKB-SubCell"/>
</dbReference>
<feature type="transmembrane region" description="Helical" evidence="1">
    <location>
        <begin position="51"/>
        <end position="76"/>
    </location>
</feature>
<feature type="transmembrane region" description="Helical" evidence="1">
    <location>
        <begin position="106"/>
        <end position="133"/>
    </location>
</feature>
<dbReference type="PANTHER" id="PTHR43471:SF1">
    <property type="entry name" value="ABC TRANSPORTER PERMEASE PROTEIN NOSY-RELATED"/>
    <property type="match status" value="1"/>
</dbReference>
<proteinExistence type="predicted"/>
<reference evidence="2 3" key="1">
    <citation type="submission" date="2014-10" db="EMBL/GenBank/DDBJ databases">
        <title>Genome sequence of Ponticoccus sp. strain UMTAT08 isolated from clonal culture of toxic dinoflagellate Alexandrium tamiyavanichii.</title>
        <authorList>
            <person name="Gan H.Y."/>
            <person name="Muhd D.-D."/>
            <person name="Mohd Noor M.E."/>
            <person name="Yeong Y.S."/>
            <person name="Usup G."/>
        </authorList>
    </citation>
    <scope>NUCLEOTIDE SEQUENCE [LARGE SCALE GENOMIC DNA]</scope>
    <source>
        <strain evidence="2 3">UMTAT08</strain>
    </source>
</reference>
<keyword evidence="1 2" id="KW-0812">Transmembrane</keyword>
<gene>
    <name evidence="2" type="ORF">OA50_05412</name>
</gene>
<keyword evidence="1" id="KW-1133">Transmembrane helix</keyword>
<evidence type="ECO:0000256" key="1">
    <source>
        <dbReference type="SAM" id="Phobius"/>
    </source>
</evidence>
<evidence type="ECO:0000313" key="3">
    <source>
        <dbReference type="Proteomes" id="UP000030960"/>
    </source>
</evidence>
<dbReference type="EMBL" id="JSUQ01000032">
    <property type="protein sequence ID" value="KHQ50075.1"/>
    <property type="molecule type" value="Genomic_DNA"/>
</dbReference>
<feature type="transmembrane region" description="Helical" evidence="1">
    <location>
        <begin position="20"/>
        <end position="39"/>
    </location>
</feature>
<dbReference type="GO" id="GO:0140359">
    <property type="term" value="F:ABC-type transporter activity"/>
    <property type="evidence" value="ECO:0007669"/>
    <property type="project" value="InterPro"/>
</dbReference>
<sequence length="275" mass="28368">MTTRIGTIFEQEFRQARRNLWVVLATGVLGLFAVALALFGAGQGAALKADVLTLTAASLATLSVYLIPLIALLMSYDSLAGEIERGTLALTFATPVRRWEVFVGKFLAQAAAVGLAIALAFGGAGLLAAVWLGTGAEGIAAWLRLMVTAAVLGAVFVGVGLMLSALAGRTARAAAAAVGTWLLLVVLYDVALLGALMASGEGTFASHVFPWLVIANPADAFRLYNLALIETAPIAGIDGLARTLPFPPVAALAGLGLWLGACLMLGVIRTKRIVP</sequence>
<dbReference type="Pfam" id="PF12679">
    <property type="entry name" value="ABC2_membrane_2"/>
    <property type="match status" value="1"/>
</dbReference>
<evidence type="ECO:0000313" key="2">
    <source>
        <dbReference type="EMBL" id="KHQ50075.1"/>
    </source>
</evidence>
<accession>A0A0B3RFS3</accession>
<feature type="transmembrane region" description="Helical" evidence="1">
    <location>
        <begin position="249"/>
        <end position="268"/>
    </location>
</feature>